<keyword evidence="6" id="KW-0808">Transferase</keyword>
<gene>
    <name evidence="6" type="ORF">DEVEQU_02536</name>
</gene>
<dbReference type="EMBL" id="UZWD01000031">
    <property type="protein sequence ID" value="VDS05394.1"/>
    <property type="molecule type" value="Genomic_DNA"/>
</dbReference>
<dbReference type="InterPro" id="IPR007318">
    <property type="entry name" value="Phopholipid_MeTrfase"/>
</dbReference>
<evidence type="ECO:0000256" key="1">
    <source>
        <dbReference type="ARBA" id="ARBA00004127"/>
    </source>
</evidence>
<dbReference type="PANTHER" id="PTHR43847:SF1">
    <property type="entry name" value="BLL3993 PROTEIN"/>
    <property type="match status" value="1"/>
</dbReference>
<dbReference type="Pfam" id="PF04191">
    <property type="entry name" value="PEMT"/>
    <property type="match status" value="1"/>
</dbReference>
<accession>A0A3S4CT96</accession>
<comment type="subcellular location">
    <subcellularLocation>
        <location evidence="1">Endomembrane system</location>
        <topology evidence="1">Multi-pass membrane protein</topology>
    </subcellularLocation>
</comment>
<dbReference type="AlphaFoldDB" id="A0A3S4CT96"/>
<proteinExistence type="predicted"/>
<evidence type="ECO:0000313" key="7">
    <source>
        <dbReference type="Proteomes" id="UP000268844"/>
    </source>
</evidence>
<dbReference type="InterPro" id="IPR052527">
    <property type="entry name" value="Metal_cation-efflux_comp"/>
</dbReference>
<dbReference type="GO" id="GO:0008168">
    <property type="term" value="F:methyltransferase activity"/>
    <property type="evidence" value="ECO:0007669"/>
    <property type="project" value="UniProtKB-KW"/>
</dbReference>
<keyword evidence="4 5" id="KW-0472">Membrane</keyword>
<feature type="transmembrane region" description="Helical" evidence="5">
    <location>
        <begin position="117"/>
        <end position="148"/>
    </location>
</feature>
<keyword evidence="7" id="KW-1185">Reference proteome</keyword>
<keyword evidence="3 5" id="KW-1133">Transmembrane helix</keyword>
<feature type="transmembrane region" description="Helical" evidence="5">
    <location>
        <begin position="63"/>
        <end position="83"/>
    </location>
</feature>
<protein>
    <submittedName>
        <fullName evidence="6">Isoprenylcysteine carboxyl methyltransferase (ICMT) family protein</fullName>
    </submittedName>
</protein>
<dbReference type="Gene3D" id="1.20.120.1630">
    <property type="match status" value="1"/>
</dbReference>
<evidence type="ECO:0000313" key="6">
    <source>
        <dbReference type="EMBL" id="VDS05394.1"/>
    </source>
</evidence>
<evidence type="ECO:0000256" key="5">
    <source>
        <dbReference type="SAM" id="Phobius"/>
    </source>
</evidence>
<evidence type="ECO:0000256" key="4">
    <source>
        <dbReference type="ARBA" id="ARBA00023136"/>
    </source>
</evidence>
<evidence type="ECO:0000256" key="3">
    <source>
        <dbReference type="ARBA" id="ARBA00022989"/>
    </source>
</evidence>
<keyword evidence="6" id="KW-0489">Methyltransferase</keyword>
<name>A0A3S4CT96_9HYPH</name>
<dbReference type="GO" id="GO:0012505">
    <property type="term" value="C:endomembrane system"/>
    <property type="evidence" value="ECO:0007669"/>
    <property type="project" value="UniProtKB-SubCell"/>
</dbReference>
<feature type="transmembrane region" description="Helical" evidence="5">
    <location>
        <begin position="37"/>
        <end position="56"/>
    </location>
</feature>
<dbReference type="Proteomes" id="UP000268844">
    <property type="component" value="Unassembled WGS sequence"/>
</dbReference>
<dbReference type="OrthoDB" id="9789029at2"/>
<dbReference type="GO" id="GO:0032259">
    <property type="term" value="P:methylation"/>
    <property type="evidence" value="ECO:0007669"/>
    <property type="project" value="UniProtKB-KW"/>
</dbReference>
<dbReference type="RefSeq" id="WP_126150937.1">
    <property type="nucleotide sequence ID" value="NZ_JBHTMH010000001.1"/>
</dbReference>
<sequence>MEMLLDGLISLVAIGVLVAYAWSVKAHFFSEVMGPGARAIAAMVVITAVVYFYLTWFQSQPPLAALAGLVVMLAGAALFAVTIRASRAARLRFVFDDAHPHTLLNEGPYRYVRHPFYVSYCLFWMGWALSTWSAWALINIAIMLVLYVRAAQVEERKFAQSPLGADYAAYRGRVGFFIPRLG</sequence>
<reference evidence="6 7" key="1">
    <citation type="submission" date="2018-12" db="EMBL/GenBank/DDBJ databases">
        <authorList>
            <person name="Criscuolo A."/>
        </authorList>
    </citation>
    <scope>NUCLEOTIDE SEQUENCE [LARGE SCALE GENOMIC DNA]</scope>
    <source>
        <strain evidence="6">ACIP1116281</strain>
    </source>
</reference>
<dbReference type="PANTHER" id="PTHR43847">
    <property type="entry name" value="BLL3993 PROTEIN"/>
    <property type="match status" value="1"/>
</dbReference>
<organism evidence="6 7">
    <name type="scientific">Devosia equisanguinis</name>
    <dbReference type="NCBI Taxonomy" id="2490941"/>
    <lineage>
        <taxon>Bacteria</taxon>
        <taxon>Pseudomonadati</taxon>
        <taxon>Pseudomonadota</taxon>
        <taxon>Alphaproteobacteria</taxon>
        <taxon>Hyphomicrobiales</taxon>
        <taxon>Devosiaceae</taxon>
        <taxon>Devosia</taxon>
    </lineage>
</organism>
<evidence type="ECO:0000256" key="2">
    <source>
        <dbReference type="ARBA" id="ARBA00022692"/>
    </source>
</evidence>
<keyword evidence="2 5" id="KW-0812">Transmembrane</keyword>